<dbReference type="InterPro" id="IPR032805">
    <property type="entry name" value="Wax_synthase_dom"/>
</dbReference>
<evidence type="ECO:0000256" key="7">
    <source>
        <dbReference type="SAM" id="Phobius"/>
    </source>
</evidence>
<proteinExistence type="predicted"/>
<feature type="transmembrane region" description="Helical" evidence="7">
    <location>
        <begin position="203"/>
        <end position="222"/>
    </location>
</feature>
<keyword evidence="6 7" id="KW-0472">Membrane</keyword>
<comment type="subcellular location">
    <subcellularLocation>
        <location evidence="1">Membrane</location>
        <topology evidence="1">Multi-pass membrane protein</topology>
    </subcellularLocation>
</comment>
<sequence>MLALLVLAALVTAGSPLRRALGLCVALPAFLAPFAASTPFSRALLAALAFWGFARLIDLAREPREFSPLRRVVHVLAIVDSRRCEWVPPRFDPAVWSRTAAAAVFMFMSLWTGVVLAPQVGGLPLRWLAGCAFLYGFAETAAGLLEGIGRLLGARVPPVQRHPILARSLRDFWGERWNLVVNRWLRQHCFVPLARRGRPGAGLALAFAVSVALHTWIVAAALDLDMVVRTAAFFSLQGLLLAVEGPLGVRRWPLPLARAWALGGTILPSPLFTEPMLRIFAELVT</sequence>
<comment type="caution">
    <text evidence="9">The sequence shown here is derived from an EMBL/GenBank/DDBJ whole genome shotgun (WGS) entry which is preliminary data.</text>
</comment>
<feature type="transmembrane region" description="Helical" evidence="7">
    <location>
        <begin position="127"/>
        <end position="145"/>
    </location>
</feature>
<dbReference type="Pfam" id="PF13813">
    <property type="entry name" value="MBOAT_2"/>
    <property type="match status" value="1"/>
</dbReference>
<evidence type="ECO:0000256" key="2">
    <source>
        <dbReference type="ARBA" id="ARBA00005179"/>
    </source>
</evidence>
<reference evidence="9 10" key="1">
    <citation type="submission" date="2022-11" db="EMBL/GenBank/DDBJ databases">
        <title>Minimal conservation of predation-associated metabolite biosynthetic gene clusters underscores biosynthetic potential of Myxococcota including descriptions for ten novel species: Archangium lansinium sp. nov., Myxococcus landrumus sp. nov., Nannocystis bai.</title>
        <authorList>
            <person name="Ahearne A."/>
            <person name="Stevens C."/>
            <person name="Dowd S."/>
        </authorList>
    </citation>
    <scope>NUCLEOTIDE SEQUENCE [LARGE SCALE GENOMIC DNA]</scope>
    <source>
        <strain evidence="9 10">BB15-2</strain>
    </source>
</reference>
<dbReference type="InterPro" id="IPR044851">
    <property type="entry name" value="Wax_synthase"/>
</dbReference>
<dbReference type="PANTHER" id="PTHR31595">
    <property type="entry name" value="LONG-CHAIN-ALCOHOL O-FATTY-ACYLTRANSFERASE 3-RELATED"/>
    <property type="match status" value="1"/>
</dbReference>
<keyword evidence="5 7" id="KW-1133">Transmembrane helix</keyword>
<gene>
    <name evidence="9" type="ORF">POL25_18550</name>
</gene>
<evidence type="ECO:0000313" key="10">
    <source>
        <dbReference type="Proteomes" id="UP001221686"/>
    </source>
</evidence>
<evidence type="ECO:0000256" key="5">
    <source>
        <dbReference type="ARBA" id="ARBA00022989"/>
    </source>
</evidence>
<dbReference type="RefSeq" id="WP_272087422.1">
    <property type="nucleotide sequence ID" value="NZ_JAQNDL010000002.1"/>
</dbReference>
<evidence type="ECO:0000256" key="6">
    <source>
        <dbReference type="ARBA" id="ARBA00023136"/>
    </source>
</evidence>
<dbReference type="Proteomes" id="UP001221686">
    <property type="component" value="Unassembled WGS sequence"/>
</dbReference>
<accession>A0ABT5DZB5</accession>
<keyword evidence="4 7" id="KW-0812">Transmembrane</keyword>
<protein>
    <submittedName>
        <fullName evidence="9">MBOAT family protein</fullName>
    </submittedName>
</protein>
<name>A0ABT5DZB5_9BACT</name>
<evidence type="ECO:0000259" key="8">
    <source>
        <dbReference type="Pfam" id="PF13813"/>
    </source>
</evidence>
<comment type="pathway">
    <text evidence="2">Secondary metabolite biosynthesis.</text>
</comment>
<organism evidence="9 10">
    <name type="scientific">Nannocystis bainbridge</name>
    <dbReference type="NCBI Taxonomy" id="2995303"/>
    <lineage>
        <taxon>Bacteria</taxon>
        <taxon>Pseudomonadati</taxon>
        <taxon>Myxococcota</taxon>
        <taxon>Polyangia</taxon>
        <taxon>Nannocystales</taxon>
        <taxon>Nannocystaceae</taxon>
        <taxon>Nannocystis</taxon>
    </lineage>
</organism>
<feature type="transmembrane region" description="Helical" evidence="7">
    <location>
        <begin position="100"/>
        <end position="121"/>
    </location>
</feature>
<evidence type="ECO:0000256" key="4">
    <source>
        <dbReference type="ARBA" id="ARBA00022692"/>
    </source>
</evidence>
<dbReference type="EMBL" id="JAQNDL010000002">
    <property type="protein sequence ID" value="MDC0718911.1"/>
    <property type="molecule type" value="Genomic_DNA"/>
</dbReference>
<keyword evidence="10" id="KW-1185">Reference proteome</keyword>
<feature type="domain" description="Wax synthase" evidence="8">
    <location>
        <begin position="157"/>
        <end position="224"/>
    </location>
</feature>
<evidence type="ECO:0000256" key="1">
    <source>
        <dbReference type="ARBA" id="ARBA00004141"/>
    </source>
</evidence>
<evidence type="ECO:0000313" key="9">
    <source>
        <dbReference type="EMBL" id="MDC0718911.1"/>
    </source>
</evidence>
<dbReference type="PANTHER" id="PTHR31595:SF57">
    <property type="entry name" value="OS04G0481900 PROTEIN"/>
    <property type="match status" value="1"/>
</dbReference>
<keyword evidence="3" id="KW-0808">Transferase</keyword>
<feature type="transmembrane region" description="Helical" evidence="7">
    <location>
        <begin position="30"/>
        <end position="54"/>
    </location>
</feature>
<evidence type="ECO:0000256" key="3">
    <source>
        <dbReference type="ARBA" id="ARBA00022679"/>
    </source>
</evidence>